<dbReference type="Gene3D" id="3.30.460.10">
    <property type="entry name" value="Beta Polymerase, domain 2"/>
    <property type="match status" value="1"/>
</dbReference>
<dbReference type="InterPro" id="IPR002934">
    <property type="entry name" value="Polymerase_NTP_transf_dom"/>
</dbReference>
<sequence>MEKNAKNIEILRSFRRNMGAELTQEMIEYIFEGNRSELEPSSVLRKKIDYVKENINRFMVLNWVKFIAVTGSYAAGTNKKKDDIDLFIVVKNDRMWLYRGLMAINPFLRGRFRRKSSRDLKDTFCLNLISEERGLTFESDIFNFHELYFMRPVYNSTYMNTILIKNAWVRNFGGYFNQTVSDVSDNIRGRSMVFRIIETIAFLSQLLFMVVTKHKPDIKRLLANNRKGRIEFFDEGFKENVLEYK</sequence>
<evidence type="ECO:0000313" key="2">
    <source>
        <dbReference type="EMBL" id="KKR05585.1"/>
    </source>
</evidence>
<reference evidence="2 3" key="1">
    <citation type="journal article" date="2015" name="Nature">
        <title>rRNA introns, odd ribosomes, and small enigmatic genomes across a large radiation of phyla.</title>
        <authorList>
            <person name="Brown C.T."/>
            <person name="Hug L.A."/>
            <person name="Thomas B.C."/>
            <person name="Sharon I."/>
            <person name="Castelle C.J."/>
            <person name="Singh A."/>
            <person name="Wilkins M.J."/>
            <person name="Williams K.H."/>
            <person name="Banfield J.F."/>
        </authorList>
    </citation>
    <scope>NUCLEOTIDE SEQUENCE [LARGE SCALE GENOMIC DNA]</scope>
</reference>
<dbReference type="AlphaFoldDB" id="A0A0G0Q5C3"/>
<feature type="domain" description="Polymerase nucleotidyl transferase" evidence="1">
    <location>
        <begin position="57"/>
        <end position="94"/>
    </location>
</feature>
<gene>
    <name evidence="2" type="ORF">UT34_C0002G0092</name>
</gene>
<evidence type="ECO:0000259" key="1">
    <source>
        <dbReference type="Pfam" id="PF01909"/>
    </source>
</evidence>
<proteinExistence type="predicted"/>
<dbReference type="GO" id="GO:0016779">
    <property type="term" value="F:nucleotidyltransferase activity"/>
    <property type="evidence" value="ECO:0007669"/>
    <property type="project" value="InterPro"/>
</dbReference>
<evidence type="ECO:0000313" key="3">
    <source>
        <dbReference type="Proteomes" id="UP000034799"/>
    </source>
</evidence>
<dbReference type="EMBL" id="LBWK01000002">
    <property type="protein sequence ID" value="KKR05585.1"/>
    <property type="molecule type" value="Genomic_DNA"/>
</dbReference>
<dbReference type="InterPro" id="IPR043519">
    <property type="entry name" value="NT_sf"/>
</dbReference>
<dbReference type="STRING" id="1619100.UT34_C0002G0092"/>
<accession>A0A0G0Q5C3</accession>
<name>A0A0G0Q5C3_9BACT</name>
<comment type="caution">
    <text evidence="2">The sequence shown here is derived from an EMBL/GenBank/DDBJ whole genome shotgun (WGS) entry which is preliminary data.</text>
</comment>
<dbReference type="Proteomes" id="UP000034799">
    <property type="component" value="Unassembled WGS sequence"/>
</dbReference>
<dbReference type="SUPFAM" id="SSF81301">
    <property type="entry name" value="Nucleotidyltransferase"/>
    <property type="match status" value="1"/>
</dbReference>
<dbReference type="Pfam" id="PF01909">
    <property type="entry name" value="NTP_transf_2"/>
    <property type="match status" value="1"/>
</dbReference>
<organism evidence="2 3">
    <name type="scientific">candidate division WS6 bacterium GW2011_GWF2_39_15</name>
    <dbReference type="NCBI Taxonomy" id="1619100"/>
    <lineage>
        <taxon>Bacteria</taxon>
        <taxon>Candidatus Dojkabacteria</taxon>
    </lineage>
</organism>
<protein>
    <recommendedName>
        <fullName evidence="1">Polymerase nucleotidyl transferase domain-containing protein</fullName>
    </recommendedName>
</protein>